<proteinExistence type="predicted"/>
<feature type="region of interest" description="Disordered" evidence="1">
    <location>
        <begin position="2105"/>
        <end position="2125"/>
    </location>
</feature>
<feature type="domain" description="Spatacsin C-terminal" evidence="2">
    <location>
        <begin position="2774"/>
        <end position="3065"/>
    </location>
</feature>
<dbReference type="InterPro" id="IPR028107">
    <property type="entry name" value="Spatacsin_C_dom"/>
</dbReference>
<comment type="caution">
    <text evidence="3">The sequence shown here is derived from an EMBL/GenBank/DDBJ whole genome shotgun (WGS) entry which is preliminary data.</text>
</comment>
<dbReference type="Proteomes" id="UP000824890">
    <property type="component" value="Unassembled WGS sequence"/>
</dbReference>
<feature type="region of interest" description="Disordered" evidence="1">
    <location>
        <begin position="78"/>
        <end position="104"/>
    </location>
</feature>
<dbReference type="Pfam" id="PF14649">
    <property type="entry name" value="Spatacsin_C"/>
    <property type="match status" value="1"/>
</dbReference>
<gene>
    <name evidence="3" type="ORF">HID58_039963</name>
</gene>
<dbReference type="EMBL" id="JAGKQM010000011">
    <property type="protein sequence ID" value="KAH0900460.1"/>
    <property type="molecule type" value="Genomic_DNA"/>
</dbReference>
<accession>A0ABQ8B861</accession>
<dbReference type="PANTHER" id="PTHR13650:SF0">
    <property type="entry name" value="SPATACSIN"/>
    <property type="match status" value="1"/>
</dbReference>
<dbReference type="PANTHER" id="PTHR13650">
    <property type="entry name" value="SPATACSIN"/>
    <property type="match status" value="1"/>
</dbReference>
<protein>
    <recommendedName>
        <fullName evidence="2">Spatacsin C-terminal domain-containing protein</fullName>
    </recommendedName>
</protein>
<feature type="non-terminal residue" evidence="3">
    <location>
        <position position="1"/>
    </location>
</feature>
<sequence>VIIKEEMEKLLKEGPTLLQLHKWEPSQLQLNLSEFREAFISPSRQSLLLLSHHSEALLLPLTAGSSIGSEVPVNCHSDESSCPTTSSVGSDPVNIAPPSGSGVGSGDPGFVDSCSSFPFIFDAKSVAWGSCGDTYDRHEDPSFRELLFVSGSHGVTVHAFCCFKDSSDIAKGKPNGELRHGEWVEWGPSRLNQDPEHGTASSFDGSKQWMQSFLVDVETTEIEGIRQSRFPEKSAFPGSADVVSFSILNSDLPFSNLLFQENSVLQEGDMPEEGMYRCTKVFSSDCHFLIGFVMELSGCASTPTSNANGKSKGKSVIFVAQLFNLGMEWVSLVNIGETSIRPTNEWADFRMTDKFVICLSVSGLIFLYDVKSGDCFAHHDILQTCGPGLRSSSQVQEGTAESDERNDFQSLAPSMFKSHVVGSAGRRKFRKLIIASHTPLIAAVDENGLIYVLCVDDFVSKESHMPVESSPSLCQFGPGSLVGWKIGGMDVGQQKVHHAGEDVFSRCDPRSFASHISMSDPCLERQQNNFDRRAGYSGSWLSGFTSQPKTNARGLENFQRDSHVIRKMFLSAEKLGSEDNLCFSPLGFTHFSRKHIKKEDQSSKVLHYSLQTHMTTRDDSYLNYDNKISVQGAEETFVGESVGCSFQGFLYLVTCSGLSVFLPSISVTSNYPTIEAVEYLQPLQTTVMGCQGRDNLRTDESRIPWQVEVLDRVILFEGPEAADRLCLENGWDLKIARLQRLKMALDYLKYDDINESLKTLGNVKLADEGMLRVLFSALYLLSRKSRNDTEISAVSRLLALATRFATEMIRIYGSLEYQKDGHMLDRRSRTRILSLPPISRHHDVMENSRRLSEMGYLLEITRNFQSRISRKFKKLGKVGKNEKSLNLVDPSSLQDDSQLEVVPDAAHAESRQLDDTNEELALTPLGMMTAKAGQVIDEISYASSLVPQGVVAETKVLPLENPKEMMARWKTDNLDLKTVVKDALLSGRLPLAVLQLHLQHSKDSSENGEHHDTFTEVRDVGRAIAYDLFLKGEPGVAIATLQRLGEDVEACLNQLVFGTVRRSLRYQIAEEMRKHGFLRPYEDNVLERISLIERLYPSSQFWETYLTRRKELLKADVPFDSSKISLHLGGSSLFQHLEIECGEVDGVVLGSWTKINESATEHAPDETDAIAGYWAAAAVWSNAWDQRTFDHIVLDQPLVMGVHVPWDSQLEYYMCHNDWDEVLKLLDLIPEDLLYDGSLQIALDGPKQSSGQNYSVSSHSEYIGSIEEVDAVLMDVPYIKIFRLPADIRCSLWLTTLMEQELAKKLIFLKEYWENALDVVYLLARAGVILRNCEVSFKEESCRPSLDLSLSRKERGADVDTLNAVHKLFIHYCTQYNLPNLLDLYLDHHELVLDNDSLSSLQEAVVSAFHTSGDSHWAKWLLLSRIKGREYDASFSNARSIMSPGAAPNGEVSIPDIDEIVCTVDDIAEGAGEMAALATMMCSLVPIQKSLNTGSVNRHSNSSAQCTLENLKPFLQRFPTLWSKLVTACFGEDISGNLLRTKARNVLSEYLNWRDSVFFSAARDTSLLQMLPCWFPKGVRRLVQLYIQGPLGWLSFSGYPTGEYLLHRGVEFFINVDDPTEISAVSWEAIIQKHIEEELHNTKTEVGTELGLEHFLHRGRPLAAFNAFLEHRVEKIKLEDQSGSLIHGQRNMQSDVPMLLAPLTQNDESLLSSVIPLAITHFGDSVLVASCVFLLELCGLSASMLRIDVASLRRISSFYESNDNADIAQQKSFKGSMFHAVSSESDLMGSLARALANEYGYPDISSVSTKKHTPSSFSGAQPCLPLMLVLHHLEQASLPDIGVDRKTSGYWLLTGDGDGSKLRSQQTSASLHWSLVTLFCQMHNIPLSTKYLAMLARDNDWVGFLSEAQLGGYPFDTVLNVASKEFGDQRLKAHILTVLRHANSKKKATISSSDDTSGGFTCSFSEDGAYISAELFRVLAYSEKLDKPGDYLLSKAKELSWSILALIASCFPDVSPISCLTIWLEITAARETSSIKVNDITTKIAENIAAAVVSTNSLPTDARGVQFHYNRRNPKRRRLIAHTSVDSLASANSLSTSAGKTLYSHKTEAAEDEIPEDTSVTNDSSDEHASLSKMVAMLCEQRLFLPLLKAFELFLPSCSLLPFVGALQAFSQMRLSEASAHLDSFGARVKDESMHFQSNTAKEVNFGASWISKTAVKAADAVLSTCPSPYEKRCLLQLLAAIDFGDGGSAATYYRRLYWKVNLAEPSLRWENGLDLGSEALDDGSLLAALEKNRQWEQARNWAKQLETMGATWTSSVHHVTETQAESMVAEWKEFLWDVPEERIALWGHCQTLFVRYSFPALQAGLFFLRHAEAVEKDLPAREIYELLLLSLQWLSGLTTLSHPVYPLHLLREIETRVWLLAVEAEANVKNLGAFSPSSTRRDIANGNSSNLIDRTASIITKMDNHISSATKNKIGEKQDSRPPGQAHQRNQDTTTSVFGASTKSKRRAKGIVPQRRHFVDSSDRNTDSEDSPSPLNIKTEFQLQEESTGLEICLSKWEESVEPAELERAVLSLLEFGQVTAAKQLQLKLAPESLPSELIILDTVMKLAMLSTPCSQVPLSMLDDEVRSIIQSQNLKIDQPVIDPLQVLENLSNILNEGSGRGLARKIIAVIKAANILGLTFTEAYQKQTIELLRLLSLKAQDSFEEACLLVKTHSMPAASIAQILAESFLKGLLAAHRGGYIDSQKEEGPAPLLWRFSDFLKWAELCPSEQEIGHSLMRLVITGQEIPHACEVELLILSHHFYKSSTCLDGVDVLVALAATRVEAYVAEGDFSCLGRLITGVGNFHALNFILNILIENGQLDLLLQKFSSAADANTGTAQAVRSFRMAVLTSLNLFNPNDHDAFAMVYKHFDMKHETAALLEARADQAAQQWFRRYDKDENEDLLDSMRYYIEAAEVHTSIDAGNKARKACGQASLVSLQIRMPDSKWLGLSETNARRALVDQSRFQEALIVAEAYGLNQPSEWALVLWNLMLKPELAEEFVAEFVAVLPLQASMLLELARFYRAEMAARGDQSQFSVWLTGGGLPAEWAKYMLRSFRCLLKRTRDLKLRLQLATTATGFSDMVDACTNALDKVPDNAGPLVLKKGHGGGYLPLM</sequence>
<dbReference type="InterPro" id="IPR028103">
    <property type="entry name" value="Spatacsin"/>
</dbReference>
<evidence type="ECO:0000259" key="2">
    <source>
        <dbReference type="Pfam" id="PF14649"/>
    </source>
</evidence>
<reference evidence="3 4" key="1">
    <citation type="submission" date="2021-05" db="EMBL/GenBank/DDBJ databases">
        <title>Genome Assembly of Synthetic Allotetraploid Brassica napus Reveals Homoeologous Exchanges between Subgenomes.</title>
        <authorList>
            <person name="Davis J.T."/>
        </authorList>
    </citation>
    <scope>NUCLEOTIDE SEQUENCE [LARGE SCALE GENOMIC DNA]</scope>
    <source>
        <strain evidence="4">cv. Da-Ae</strain>
        <tissue evidence="3">Seedling</tissue>
    </source>
</reference>
<evidence type="ECO:0000313" key="3">
    <source>
        <dbReference type="EMBL" id="KAH0900460.1"/>
    </source>
</evidence>
<feature type="compositionally biased region" description="Polar residues" evidence="1">
    <location>
        <begin position="2488"/>
        <end position="2503"/>
    </location>
</feature>
<organism evidence="3 4">
    <name type="scientific">Brassica napus</name>
    <name type="common">Rape</name>
    <dbReference type="NCBI Taxonomy" id="3708"/>
    <lineage>
        <taxon>Eukaryota</taxon>
        <taxon>Viridiplantae</taxon>
        <taxon>Streptophyta</taxon>
        <taxon>Embryophyta</taxon>
        <taxon>Tracheophyta</taxon>
        <taxon>Spermatophyta</taxon>
        <taxon>Magnoliopsida</taxon>
        <taxon>eudicotyledons</taxon>
        <taxon>Gunneridae</taxon>
        <taxon>Pentapetalae</taxon>
        <taxon>rosids</taxon>
        <taxon>malvids</taxon>
        <taxon>Brassicales</taxon>
        <taxon>Brassicaceae</taxon>
        <taxon>Brassiceae</taxon>
        <taxon>Brassica</taxon>
    </lineage>
</organism>
<keyword evidence="4" id="KW-1185">Reference proteome</keyword>
<evidence type="ECO:0000256" key="1">
    <source>
        <dbReference type="SAM" id="MobiDB-lite"/>
    </source>
</evidence>
<feature type="region of interest" description="Disordered" evidence="1">
    <location>
        <begin position="2472"/>
        <end position="2537"/>
    </location>
</feature>
<evidence type="ECO:0000313" key="4">
    <source>
        <dbReference type="Proteomes" id="UP000824890"/>
    </source>
</evidence>
<feature type="compositionally biased region" description="Polar residues" evidence="1">
    <location>
        <begin position="80"/>
        <end position="89"/>
    </location>
</feature>
<feature type="compositionally biased region" description="Basic and acidic residues" evidence="1">
    <location>
        <begin position="2518"/>
        <end position="2528"/>
    </location>
</feature>
<name>A0ABQ8B861_BRANA</name>